<dbReference type="PROSITE" id="PS50011">
    <property type="entry name" value="PROTEIN_KINASE_DOM"/>
    <property type="match status" value="2"/>
</dbReference>
<dbReference type="InterPro" id="IPR045269">
    <property type="entry name" value="Atg1-like"/>
</dbReference>
<feature type="binding site" evidence="3">
    <location>
        <position position="176"/>
    </location>
    <ligand>
        <name>ATP</name>
        <dbReference type="ChEBI" id="CHEBI:30616"/>
    </ligand>
</feature>
<dbReference type="SUPFAM" id="SSF56112">
    <property type="entry name" value="Protein kinase-like (PK-like)"/>
    <property type="match status" value="2"/>
</dbReference>
<keyword evidence="5" id="KW-0418">Kinase</keyword>
<feature type="domain" description="Protein kinase" evidence="4">
    <location>
        <begin position="1"/>
        <end position="129"/>
    </location>
</feature>
<dbReference type="PANTHER" id="PTHR24348">
    <property type="entry name" value="SERINE/THREONINE-PROTEIN KINASE UNC-51-RELATED"/>
    <property type="match status" value="1"/>
</dbReference>
<dbReference type="EC" id="2.7.11.17" evidence="5"/>
<protein>
    <submittedName>
        <fullName evidence="5">Myosin light chain kinase, putative</fullName>
        <ecNumber evidence="5">2.7.11.17</ecNumber>
    </submittedName>
</protein>
<dbReference type="GeneID" id="14887850"/>
<dbReference type="Proteomes" id="UP000014680">
    <property type="component" value="Unassembled WGS sequence"/>
</dbReference>
<dbReference type="VEuPathDB" id="AmoebaDB:EIN_475880"/>
<dbReference type="EMBL" id="KB206689">
    <property type="protein sequence ID" value="ELP88886.1"/>
    <property type="molecule type" value="Genomic_DNA"/>
</dbReference>
<evidence type="ECO:0000313" key="6">
    <source>
        <dbReference type="Proteomes" id="UP000014680"/>
    </source>
</evidence>
<evidence type="ECO:0000256" key="1">
    <source>
        <dbReference type="ARBA" id="ARBA00022741"/>
    </source>
</evidence>
<dbReference type="KEGG" id="eiv:EIN_475880"/>
<dbReference type="Gene3D" id="1.10.510.10">
    <property type="entry name" value="Transferase(Phosphotransferase) domain 1"/>
    <property type="match status" value="2"/>
</dbReference>
<dbReference type="InterPro" id="IPR000719">
    <property type="entry name" value="Prot_kinase_dom"/>
</dbReference>
<keyword evidence="6" id="KW-1185">Reference proteome</keyword>
<dbReference type="OrthoDB" id="541276at2759"/>
<dbReference type="InterPro" id="IPR008271">
    <property type="entry name" value="Ser/Thr_kinase_AS"/>
</dbReference>
<evidence type="ECO:0000256" key="3">
    <source>
        <dbReference type="PROSITE-ProRule" id="PRU10141"/>
    </source>
</evidence>
<evidence type="ECO:0000259" key="4">
    <source>
        <dbReference type="PROSITE" id="PS50011"/>
    </source>
</evidence>
<dbReference type="RefSeq" id="XP_004255657.1">
    <property type="nucleotide sequence ID" value="XM_004255609.1"/>
</dbReference>
<keyword evidence="2 3" id="KW-0067">ATP-binding</keyword>
<dbReference type="AlphaFoldDB" id="A0A0A1U3Z8"/>
<dbReference type="InterPro" id="IPR017441">
    <property type="entry name" value="Protein_kinase_ATP_BS"/>
</dbReference>
<dbReference type="PROSITE" id="PS00107">
    <property type="entry name" value="PROTEIN_KINASE_ATP"/>
    <property type="match status" value="1"/>
</dbReference>
<dbReference type="SMART" id="SM00220">
    <property type="entry name" value="S_TKc"/>
    <property type="match status" value="1"/>
</dbReference>
<keyword evidence="1 3" id="KW-0547">Nucleotide-binding</keyword>
<name>A0A0A1U3Z8_ENTIV</name>
<dbReference type="GO" id="GO:0010506">
    <property type="term" value="P:regulation of autophagy"/>
    <property type="evidence" value="ECO:0007669"/>
    <property type="project" value="InterPro"/>
</dbReference>
<dbReference type="PROSITE" id="PS00108">
    <property type="entry name" value="PROTEIN_KINASE_ST"/>
    <property type="match status" value="1"/>
</dbReference>
<dbReference type="OMA" id="IKLIMAQ"/>
<evidence type="ECO:0000313" key="5">
    <source>
        <dbReference type="EMBL" id="ELP88886.1"/>
    </source>
</evidence>
<evidence type="ECO:0000256" key="2">
    <source>
        <dbReference type="ARBA" id="ARBA00022840"/>
    </source>
</evidence>
<gene>
    <name evidence="5" type="ORF">EIN_475880</name>
</gene>
<dbReference type="GO" id="GO:0004683">
    <property type="term" value="F:calcium/calmodulin-dependent protein kinase activity"/>
    <property type="evidence" value="ECO:0007669"/>
    <property type="project" value="UniProtKB-EC"/>
</dbReference>
<dbReference type="GO" id="GO:0005524">
    <property type="term" value="F:ATP binding"/>
    <property type="evidence" value="ECO:0007669"/>
    <property type="project" value="UniProtKB-UniRule"/>
</dbReference>
<accession>A0A0A1U3Z8</accession>
<sequence>MTPYTVLLSTDDSMPLPKVKIANYMREATHNFSVGKLCFFAPEVLQDVRLGKIHRHEKADVWSLGMICYFIATGDHPFKTNSLERIIAREPINFTNITFKDLRRILRKMLSYDEKERIGYKELLRDNFVRVSDELVGNIHTELYPGEYESVKVIGKGMYGKVYEAKRKGEESVAIKEIRASNENQVLRECRIMKMCRHENLVKIIDYFSFPYSIFGEEAGGTFQYIVMERCECDLMTYCLSHQLSYAMVKEIIRQLINGLHYLLSVEKIFHRDLKLENFLIKEEKGKFVVKISDYGFSKVLLDQSLFESYVGTPQYMAPEIAFVDFRGNYTIASDMYSLGVCLHFLACGKMPATQSQDSLWICIDSNIRSDGKYLEGVNPELATLIRKMLQIDVKNRITWTELFQNDYVKRVLGCVFEDHSQSFVKSHLPAPMCVEGAEKKSFRSPRKGGMKELTIEEDDCDDFDLIVQCFKAEDEIIDDEWIEALNSCKMRNVVIQNIKINEVCLASFLEFMRGTITEPIEMPESIRFENCLVPLRLKKEMDYVSTHFNIFFDSLSTTYYTETNK</sequence>
<keyword evidence="5" id="KW-0808">Transferase</keyword>
<dbReference type="InterPro" id="IPR011009">
    <property type="entry name" value="Kinase-like_dom_sf"/>
</dbReference>
<proteinExistence type="predicted"/>
<dbReference type="PANTHER" id="PTHR24348:SF68">
    <property type="entry name" value="SERINE_THREONINE-PROTEIN KINASE ATG1C"/>
    <property type="match status" value="1"/>
</dbReference>
<feature type="domain" description="Protein kinase" evidence="4">
    <location>
        <begin position="148"/>
        <end position="409"/>
    </location>
</feature>
<dbReference type="Pfam" id="PF00069">
    <property type="entry name" value="Pkinase"/>
    <property type="match status" value="2"/>
</dbReference>
<reference evidence="5 6" key="1">
    <citation type="submission" date="2012-10" db="EMBL/GenBank/DDBJ databases">
        <authorList>
            <person name="Zafar N."/>
            <person name="Inman J."/>
            <person name="Hall N."/>
            <person name="Lorenzi H."/>
            <person name="Caler E."/>
        </authorList>
    </citation>
    <scope>NUCLEOTIDE SEQUENCE [LARGE SCALE GENOMIC DNA]</scope>
    <source>
        <strain evidence="5 6">IP1</strain>
    </source>
</reference>
<organism evidence="5 6">
    <name type="scientific">Entamoeba invadens IP1</name>
    <dbReference type="NCBI Taxonomy" id="370355"/>
    <lineage>
        <taxon>Eukaryota</taxon>
        <taxon>Amoebozoa</taxon>
        <taxon>Evosea</taxon>
        <taxon>Archamoebae</taxon>
        <taxon>Mastigamoebida</taxon>
        <taxon>Entamoebidae</taxon>
        <taxon>Entamoeba</taxon>
    </lineage>
</organism>
<dbReference type="GO" id="GO:0005737">
    <property type="term" value="C:cytoplasm"/>
    <property type="evidence" value="ECO:0007669"/>
    <property type="project" value="TreeGrafter"/>
</dbReference>